<organism evidence="5 6">
    <name type="scientific">Parahalioglobus pacificus</name>
    <dbReference type="NCBI Taxonomy" id="930806"/>
    <lineage>
        <taxon>Bacteria</taxon>
        <taxon>Pseudomonadati</taxon>
        <taxon>Pseudomonadota</taxon>
        <taxon>Gammaproteobacteria</taxon>
        <taxon>Cellvibrionales</taxon>
        <taxon>Halieaceae</taxon>
        <taxon>Parahalioglobus</taxon>
    </lineage>
</organism>
<evidence type="ECO:0000313" key="6">
    <source>
        <dbReference type="Proteomes" id="UP000644693"/>
    </source>
</evidence>
<proteinExistence type="predicted"/>
<evidence type="ECO:0000256" key="2">
    <source>
        <dbReference type="ARBA" id="ARBA00023136"/>
    </source>
</evidence>
<keyword evidence="6" id="KW-1185">Reference proteome</keyword>
<comment type="subcellular location">
    <subcellularLocation>
        <location evidence="1">Membrane</location>
    </subcellularLocation>
</comment>
<reference evidence="5" key="1">
    <citation type="journal article" date="2014" name="Int. J. Syst. Evol. Microbiol.">
        <title>Complete genome sequence of Corynebacterium casei LMG S-19264T (=DSM 44701T), isolated from a smear-ripened cheese.</title>
        <authorList>
            <consortium name="US DOE Joint Genome Institute (JGI-PGF)"/>
            <person name="Walter F."/>
            <person name="Albersmeier A."/>
            <person name="Kalinowski J."/>
            <person name="Ruckert C."/>
        </authorList>
    </citation>
    <scope>NUCLEOTIDE SEQUENCE</scope>
    <source>
        <strain evidence="5">KCTC 23430</strain>
    </source>
</reference>
<protein>
    <submittedName>
        <fullName evidence="5">Outer membrane protein assembly factor</fullName>
    </submittedName>
</protein>
<reference evidence="5" key="2">
    <citation type="submission" date="2020-09" db="EMBL/GenBank/DDBJ databases">
        <authorList>
            <person name="Sun Q."/>
            <person name="Kim S."/>
        </authorList>
    </citation>
    <scope>NUCLEOTIDE SEQUENCE</scope>
    <source>
        <strain evidence="5">KCTC 23430</strain>
    </source>
</reference>
<dbReference type="GO" id="GO:0019867">
    <property type="term" value="C:outer membrane"/>
    <property type="evidence" value="ECO:0007669"/>
    <property type="project" value="InterPro"/>
</dbReference>
<dbReference type="Pfam" id="PF01103">
    <property type="entry name" value="Omp85"/>
    <property type="match status" value="1"/>
</dbReference>
<name>A0A918XGE5_9GAMM</name>
<dbReference type="Gene3D" id="2.40.160.50">
    <property type="entry name" value="membrane protein fhac: a member of the omp85/tpsb transporter family"/>
    <property type="match status" value="1"/>
</dbReference>
<dbReference type="InterPro" id="IPR035243">
    <property type="entry name" value="TamA_POTRA_Dom_1"/>
</dbReference>
<dbReference type="InterPro" id="IPR000184">
    <property type="entry name" value="Bac_surfAg_D15"/>
</dbReference>
<sequence>MLALLWLFARPAGAAVQYTVLLEGVEGEPRDNVMAALTLVQREGQAVPVRLLRQMHRQASGEIRRALQPYGYYAPDITANLERSENRSHWLASYSVALGEPVPVVAVSVSSDVRDPAVTAAFQDWQLPVGATLDHRQYRESKELLIQRLHELGYRDADYKEHRVSVDTDTYGATIELHVSAGTRFTFGELRFGESPFDADYLRGFQIIEPGTPYDERQVVEQRRMLSASGLFREVEVEPLEPAPDSPGVVPLRVAFTPVLPNRYRANVAWGTDTGFGLGAGWLRRYLGTRGHNFSFGLGAVEERNRLAADLNYVIPLNPLDGSRFKLGARHEGKDLNFEDVDLDEGGETRIVTNLVTGVWQRAAIPWGDFTVTPEIGLVLLQEDYDVFEVVFGNLPDETQDIIKESIGRESLALLQPQFDVLAPTLSLRARRADDALYIRNGDFFNAQFLIANENLGSNIDFAQLRLDTWHIRSFTENSRFLLRTNMGYSEADTGDALNVEFNKMPQYYEFRAGGPRSLRGYAFETVFPETSSTGGKNQLIVSLEYEHQVIADWSVAGFVDSGNAFNSWSDYDAKTGVGLGARWRSPVGLVRIDLGVPLDDAEGSFQVNITVGPEF</sequence>
<evidence type="ECO:0000259" key="4">
    <source>
        <dbReference type="Pfam" id="PF17243"/>
    </source>
</evidence>
<accession>A0A918XGE5</accession>
<dbReference type="Pfam" id="PF17243">
    <property type="entry name" value="POTRA_TamA_1"/>
    <property type="match status" value="1"/>
</dbReference>
<dbReference type="RefSeq" id="WP_189476445.1">
    <property type="nucleotide sequence ID" value="NZ_BMYM01000001.1"/>
</dbReference>
<dbReference type="Gene3D" id="3.10.20.310">
    <property type="entry name" value="membrane protein fhac"/>
    <property type="match status" value="3"/>
</dbReference>
<evidence type="ECO:0000256" key="1">
    <source>
        <dbReference type="ARBA" id="ARBA00004370"/>
    </source>
</evidence>
<gene>
    <name evidence="5" type="ORF">GCM10007053_13160</name>
</gene>
<comment type="caution">
    <text evidence="5">The sequence shown here is derived from an EMBL/GenBank/DDBJ whole genome shotgun (WGS) entry which is preliminary data.</text>
</comment>
<feature type="domain" description="TamA POTRA" evidence="4">
    <location>
        <begin position="21"/>
        <end position="96"/>
    </location>
</feature>
<dbReference type="EMBL" id="BMYM01000001">
    <property type="protein sequence ID" value="GHD30893.1"/>
    <property type="molecule type" value="Genomic_DNA"/>
</dbReference>
<dbReference type="AlphaFoldDB" id="A0A918XGE5"/>
<keyword evidence="2" id="KW-0472">Membrane</keyword>
<evidence type="ECO:0000259" key="3">
    <source>
        <dbReference type="Pfam" id="PF01103"/>
    </source>
</evidence>
<feature type="domain" description="Bacterial surface antigen (D15)" evidence="3">
    <location>
        <begin position="431"/>
        <end position="614"/>
    </location>
</feature>
<dbReference type="Proteomes" id="UP000644693">
    <property type="component" value="Unassembled WGS sequence"/>
</dbReference>
<evidence type="ECO:0000313" key="5">
    <source>
        <dbReference type="EMBL" id="GHD30893.1"/>
    </source>
</evidence>